<sequence>MTLPFETTTRIDLCAGCPLRSRRLCRVIRATSFGNGAGGPRLRRLPQDRTLQEEGGAPNLTGVLRRGYLRAERMMPDGRRSILGLLVPGDLVGDWAGAAGSCSLAAATDVEICAIDPRLARRVADEDAALRIEILHATAAQTARQLEMVWRRGALTSRERIIAFLVMAAEIMPVAPQGDGSLVLTIPISRRDWADLTNTTVETICRTLGYLADKDMVRPEGPGRYHVRDLDVLCRLAGLDPEHDRVAPGHDAPAPGPGDRPALRLCHG</sequence>
<keyword evidence="7" id="KW-1185">Reference proteome</keyword>
<organism evidence="6 7">
    <name type="scientific">Roseicyclus persicicus</name>
    <dbReference type="NCBI Taxonomy" id="2650661"/>
    <lineage>
        <taxon>Bacteria</taxon>
        <taxon>Pseudomonadati</taxon>
        <taxon>Pseudomonadota</taxon>
        <taxon>Alphaproteobacteria</taxon>
        <taxon>Rhodobacterales</taxon>
        <taxon>Roseobacteraceae</taxon>
        <taxon>Roseicyclus</taxon>
    </lineage>
</organism>
<dbReference type="InterPro" id="IPR000595">
    <property type="entry name" value="cNMP-bd_dom"/>
</dbReference>
<dbReference type="InterPro" id="IPR036388">
    <property type="entry name" value="WH-like_DNA-bd_sf"/>
</dbReference>
<keyword evidence="3" id="KW-0804">Transcription</keyword>
<evidence type="ECO:0000313" key="7">
    <source>
        <dbReference type="Proteomes" id="UP000526408"/>
    </source>
</evidence>
<dbReference type="InterPro" id="IPR018490">
    <property type="entry name" value="cNMP-bd_dom_sf"/>
</dbReference>
<comment type="caution">
    <text evidence="6">The sequence shown here is derived from an EMBL/GenBank/DDBJ whole genome shotgun (WGS) entry which is preliminary data.</text>
</comment>
<feature type="compositionally biased region" description="Low complexity" evidence="4">
    <location>
        <begin position="249"/>
        <end position="260"/>
    </location>
</feature>
<feature type="region of interest" description="Disordered" evidence="4">
    <location>
        <begin position="244"/>
        <end position="268"/>
    </location>
</feature>
<dbReference type="PROSITE" id="PS51063">
    <property type="entry name" value="HTH_CRP_2"/>
    <property type="match status" value="1"/>
</dbReference>
<protein>
    <submittedName>
        <fullName evidence="6">Crp/Fnr family transcriptional regulator</fullName>
    </submittedName>
</protein>
<keyword evidence="1" id="KW-0805">Transcription regulation</keyword>
<dbReference type="Pfam" id="PF00027">
    <property type="entry name" value="cNMP_binding"/>
    <property type="match status" value="1"/>
</dbReference>
<dbReference type="InterPro" id="IPR014710">
    <property type="entry name" value="RmlC-like_jellyroll"/>
</dbReference>
<dbReference type="InterPro" id="IPR036390">
    <property type="entry name" value="WH_DNA-bd_sf"/>
</dbReference>
<dbReference type="Gene3D" id="2.60.120.10">
    <property type="entry name" value="Jelly Rolls"/>
    <property type="match status" value="1"/>
</dbReference>
<dbReference type="Pfam" id="PF13545">
    <property type="entry name" value="HTH_Crp_2"/>
    <property type="match status" value="1"/>
</dbReference>
<dbReference type="Gene3D" id="1.10.10.10">
    <property type="entry name" value="Winged helix-like DNA-binding domain superfamily/Winged helix DNA-binding domain"/>
    <property type="match status" value="1"/>
</dbReference>
<dbReference type="SMART" id="SM00419">
    <property type="entry name" value="HTH_CRP"/>
    <property type="match status" value="1"/>
</dbReference>
<evidence type="ECO:0000256" key="3">
    <source>
        <dbReference type="ARBA" id="ARBA00023163"/>
    </source>
</evidence>
<reference evidence="6 7" key="1">
    <citation type="submission" date="2020-04" db="EMBL/GenBank/DDBJ databases">
        <authorList>
            <person name="Yoon J."/>
        </authorList>
    </citation>
    <scope>NUCLEOTIDE SEQUENCE [LARGE SCALE GENOMIC DNA]</scope>
    <source>
        <strain evidence="6 7">KMU-115</strain>
    </source>
</reference>
<dbReference type="Proteomes" id="UP000526408">
    <property type="component" value="Unassembled WGS sequence"/>
</dbReference>
<evidence type="ECO:0000259" key="5">
    <source>
        <dbReference type="PROSITE" id="PS51063"/>
    </source>
</evidence>
<dbReference type="AlphaFoldDB" id="A0A7X6GZY3"/>
<dbReference type="EMBL" id="JAAZQQ010000004">
    <property type="protein sequence ID" value="NKX45438.1"/>
    <property type="molecule type" value="Genomic_DNA"/>
</dbReference>
<dbReference type="InterPro" id="IPR012318">
    <property type="entry name" value="HTH_CRP"/>
</dbReference>
<proteinExistence type="predicted"/>
<dbReference type="SUPFAM" id="SSF46785">
    <property type="entry name" value="Winged helix' DNA-binding domain"/>
    <property type="match status" value="1"/>
</dbReference>
<name>A0A7X6GZY3_9RHOB</name>
<dbReference type="SUPFAM" id="SSF51206">
    <property type="entry name" value="cAMP-binding domain-like"/>
    <property type="match status" value="1"/>
</dbReference>
<dbReference type="RefSeq" id="WP_168623826.1">
    <property type="nucleotide sequence ID" value="NZ_JAAZQQ010000004.1"/>
</dbReference>
<evidence type="ECO:0000313" key="6">
    <source>
        <dbReference type="EMBL" id="NKX45438.1"/>
    </source>
</evidence>
<feature type="domain" description="HTH crp-type" evidence="5">
    <location>
        <begin position="155"/>
        <end position="231"/>
    </location>
</feature>
<keyword evidence="2" id="KW-0238">DNA-binding</keyword>
<dbReference type="CDD" id="cd00038">
    <property type="entry name" value="CAP_ED"/>
    <property type="match status" value="1"/>
</dbReference>
<gene>
    <name evidence="6" type="ORF">HCU73_12655</name>
</gene>
<dbReference type="GO" id="GO:0003677">
    <property type="term" value="F:DNA binding"/>
    <property type="evidence" value="ECO:0007669"/>
    <property type="project" value="UniProtKB-KW"/>
</dbReference>
<evidence type="ECO:0000256" key="1">
    <source>
        <dbReference type="ARBA" id="ARBA00023015"/>
    </source>
</evidence>
<accession>A0A7X6GZY3</accession>
<evidence type="ECO:0000256" key="4">
    <source>
        <dbReference type="SAM" id="MobiDB-lite"/>
    </source>
</evidence>
<dbReference type="GO" id="GO:0006355">
    <property type="term" value="P:regulation of DNA-templated transcription"/>
    <property type="evidence" value="ECO:0007669"/>
    <property type="project" value="InterPro"/>
</dbReference>
<evidence type="ECO:0000256" key="2">
    <source>
        <dbReference type="ARBA" id="ARBA00023125"/>
    </source>
</evidence>